<evidence type="ECO:0000313" key="2">
    <source>
        <dbReference type="Proteomes" id="UP000653156"/>
    </source>
</evidence>
<reference evidence="1" key="1">
    <citation type="submission" date="2021-02" db="EMBL/GenBank/DDBJ databases">
        <title>Neisseriaceae sp. 26B isolated from the cloaca of a Common Toad-headed Turtle (Mesoclemmys nasuta).</title>
        <authorList>
            <person name="Spergser J."/>
            <person name="Busse H.-J."/>
        </authorList>
    </citation>
    <scope>NUCLEOTIDE SEQUENCE</scope>
    <source>
        <strain evidence="1">26B</strain>
    </source>
</reference>
<sequence>MASNNLNALPPIPAQRYFSLHELCRLADISPAQFAVWQHENGVVVGYGGSRYTRRDVLKMRQLSHTFAPYVDAFTRNQTDVNGNPAIDADEARQQLQKLLRNIETALAK</sequence>
<organism evidence="1 2">
    <name type="scientific">Paralysiella testudinis</name>
    <dbReference type="NCBI Taxonomy" id="2809020"/>
    <lineage>
        <taxon>Bacteria</taxon>
        <taxon>Pseudomonadati</taxon>
        <taxon>Pseudomonadota</taxon>
        <taxon>Betaproteobacteria</taxon>
        <taxon>Neisseriales</taxon>
        <taxon>Neisseriaceae</taxon>
        <taxon>Paralysiella</taxon>
    </lineage>
</organism>
<dbReference type="RefSeq" id="WP_230338147.1">
    <property type="nucleotide sequence ID" value="NZ_CP069798.1"/>
</dbReference>
<protein>
    <submittedName>
        <fullName evidence="1">Uncharacterized protein</fullName>
    </submittedName>
</protein>
<keyword evidence="2" id="KW-1185">Reference proteome</keyword>
<evidence type="ECO:0000313" key="1">
    <source>
        <dbReference type="EMBL" id="QRQ80855.1"/>
    </source>
</evidence>
<dbReference type="AlphaFoldDB" id="A0A892ZC39"/>
<gene>
    <name evidence="1" type="ORF">JQU52_08835</name>
</gene>
<proteinExistence type="predicted"/>
<accession>A0A892ZC39</accession>
<dbReference type="EMBL" id="CP069798">
    <property type="protein sequence ID" value="QRQ80855.1"/>
    <property type="molecule type" value="Genomic_DNA"/>
</dbReference>
<dbReference type="Proteomes" id="UP000653156">
    <property type="component" value="Chromosome"/>
</dbReference>
<name>A0A892ZC39_9NEIS</name>
<dbReference type="KEGG" id="ptes:JQU52_08835"/>